<sequence>MGRYLKPTTDRQILTVSAPPYPQEQRPVSGVTASSDDRSQHSESTKSGNNHTYHRYPSAGNELPTFDVDWPEEKAGAIPSSLDLQKPPTTKQATSHHPSTQMWPSPSTNLEVLRVIGYRTIFGRGYDEKNEFWVSWKGYPRSEGTWMRESLSSTKNGDCLVTGVFMARCLSGSLRRVVMARRKAFFVEEAVIDEDGGDD</sequence>
<dbReference type="AlphaFoldDB" id="A0A098DGJ0"/>
<name>A0A098DGJ0_GIBZE</name>
<reference evidence="4" key="4">
    <citation type="submission" date="2017-01" db="UniProtKB">
        <authorList>
            <consortium name="EnsemblFungi"/>
        </authorList>
    </citation>
    <scope>IDENTIFICATION</scope>
    <source>
        <strain evidence="4">PH-1 / ATCC MYA-4620 / FGSC 9075 / NRRL 31084</strain>
    </source>
</reference>
<evidence type="ECO:0000256" key="2">
    <source>
        <dbReference type="SAM" id="MobiDB-lite"/>
    </source>
</evidence>
<feature type="compositionally biased region" description="Polar residues" evidence="2">
    <location>
        <begin position="87"/>
        <end position="105"/>
    </location>
</feature>
<reference evidence="4 5" key="2">
    <citation type="journal article" date="2010" name="Nature">
        <title>Comparative genomics reveals mobile pathogenicity chromosomes in Fusarium.</title>
        <authorList>
            <person name="Ma L.J."/>
            <person name="van der Does H.C."/>
            <person name="Borkovich K.A."/>
            <person name="Coleman J.J."/>
            <person name="Daboussi M.J."/>
            <person name="Di Pietro A."/>
            <person name="Dufresne M."/>
            <person name="Freitag M."/>
            <person name="Grabherr M."/>
            <person name="Henrissat B."/>
            <person name="Houterman P.M."/>
            <person name="Kang S."/>
            <person name="Shim W.B."/>
            <person name="Woloshuk C."/>
            <person name="Xie X."/>
            <person name="Xu J.R."/>
            <person name="Antoniw J."/>
            <person name="Baker S.E."/>
            <person name="Bluhm B.H."/>
            <person name="Breakspear A."/>
            <person name="Brown D.W."/>
            <person name="Butchko R.A."/>
            <person name="Chapman S."/>
            <person name="Coulson R."/>
            <person name="Coutinho P.M."/>
            <person name="Danchin E.G."/>
            <person name="Diener A."/>
            <person name="Gale L.R."/>
            <person name="Gardiner D.M."/>
            <person name="Goff S."/>
            <person name="Hammond-Kosack K.E."/>
            <person name="Hilburn K."/>
            <person name="Hua-Van A."/>
            <person name="Jonkers W."/>
            <person name="Kazan K."/>
            <person name="Kodira C.D."/>
            <person name="Koehrsen M."/>
            <person name="Kumar L."/>
            <person name="Lee Y.H."/>
            <person name="Li L."/>
            <person name="Manners J.M."/>
            <person name="Miranda-Saavedra D."/>
            <person name="Mukherjee M."/>
            <person name="Park G."/>
            <person name="Park J."/>
            <person name="Park S.Y."/>
            <person name="Proctor R.H."/>
            <person name="Regev A."/>
            <person name="Ruiz-Roldan M.C."/>
            <person name="Sain D."/>
            <person name="Sakthikumar S."/>
            <person name="Sykes S."/>
            <person name="Schwartz D.C."/>
            <person name="Turgeon B.G."/>
            <person name="Wapinski I."/>
            <person name="Yoder O."/>
            <person name="Young S."/>
            <person name="Zeng Q."/>
            <person name="Zhou S."/>
            <person name="Galagan J."/>
            <person name="Cuomo C.A."/>
            <person name="Kistler H.C."/>
            <person name="Rep M."/>
        </authorList>
    </citation>
    <scope>GENOME REANNOTATION</scope>
    <source>
        <strain evidence="5">ATCC MYA-4620 / CBS 123657 / FGSC 9075 / NRRL 31084 / PH-1</strain>
        <strain evidence="4">PH-1 / ATCC MYA-4620 / FGSC 9075 / NRRL 31084</strain>
    </source>
</reference>
<dbReference type="VEuPathDB" id="FungiDB:FGRAMPH1_01G12533"/>
<accession>A0A098DGJ0</accession>
<reference evidence="3 5" key="3">
    <citation type="journal article" date="2015" name="BMC Genomics">
        <title>The completed genome sequence of the pathogenic ascomycete fungus Fusarium graminearum.</title>
        <authorList>
            <person name="King R."/>
            <person name="Urban M."/>
            <person name="Hammond-Kosack M.C."/>
            <person name="Hassani-Pak K."/>
            <person name="Hammond-Kosack K.E."/>
        </authorList>
    </citation>
    <scope>NUCLEOTIDE SEQUENCE [LARGE SCALE GENOMIC DNA]</scope>
    <source>
        <strain evidence="5">ATCC MYA-4620 / CBS 123657 / FGSC 9075 / NRRL 31084 / PH-1</strain>
        <strain evidence="3">PH-1</strain>
    </source>
</reference>
<evidence type="ECO:0000313" key="3">
    <source>
        <dbReference type="EMBL" id="CEF78069.1"/>
    </source>
</evidence>
<feature type="region of interest" description="Disordered" evidence="2">
    <location>
        <begin position="1"/>
        <end position="105"/>
    </location>
</feature>
<accession>A0A0E0S3J4</accession>
<dbReference type="EnsemblFungi" id="CEF78069">
    <property type="protein sequence ID" value="CEF78069"/>
    <property type="gene ID" value="FGRRES_03298_M"/>
</dbReference>
<proteinExistence type="predicted"/>
<protein>
    <submittedName>
        <fullName evidence="3">Chromosome 2, complete genome</fullName>
    </submittedName>
</protein>
<evidence type="ECO:0000256" key="1">
    <source>
        <dbReference type="ARBA" id="ARBA00011353"/>
    </source>
</evidence>
<dbReference type="SUPFAM" id="SSF54160">
    <property type="entry name" value="Chromo domain-like"/>
    <property type="match status" value="1"/>
</dbReference>
<keyword evidence="5" id="KW-1185">Reference proteome</keyword>
<dbReference type="InterPro" id="IPR016197">
    <property type="entry name" value="Chromo-like_dom_sf"/>
</dbReference>
<evidence type="ECO:0000313" key="4">
    <source>
        <dbReference type="EnsemblFungi" id="CEF78069"/>
    </source>
</evidence>
<comment type="subunit">
    <text evidence="1">Component of the NuA4 histone acetyltransferase complex.</text>
</comment>
<dbReference type="InParanoid" id="A0A098DGJ0"/>
<dbReference type="CDD" id="cd00024">
    <property type="entry name" value="CD_CSD"/>
    <property type="match status" value="1"/>
</dbReference>
<dbReference type="Proteomes" id="UP000070720">
    <property type="component" value="Chromosome 2"/>
</dbReference>
<gene>
    <name evidence="4" type="primary">FG03298.1</name>
    <name evidence="3" type="ORF">FGRAMPH1_01T12533</name>
</gene>
<reference evidence="4 5" key="1">
    <citation type="journal article" date="2007" name="Science">
        <title>The Fusarium graminearum genome reveals a link between localized polymorphism and pathogen specialization.</title>
        <authorList>
            <person name="Cuomo C.A."/>
            <person name="Gueldener U."/>
            <person name="Xu J.-R."/>
            <person name="Trail F."/>
            <person name="Turgeon B.G."/>
            <person name="Di Pietro A."/>
            <person name="Walton J.D."/>
            <person name="Ma L.-J."/>
            <person name="Baker S.E."/>
            <person name="Rep M."/>
            <person name="Adam G."/>
            <person name="Antoniw J."/>
            <person name="Baldwin T."/>
            <person name="Calvo S.E."/>
            <person name="Chang Y.-L."/>
            <person name="DeCaprio D."/>
            <person name="Gale L.R."/>
            <person name="Gnerre S."/>
            <person name="Goswami R.S."/>
            <person name="Hammond-Kosack K."/>
            <person name="Harris L.J."/>
            <person name="Hilburn K."/>
            <person name="Kennell J.C."/>
            <person name="Kroken S."/>
            <person name="Magnuson J.K."/>
            <person name="Mannhaupt G."/>
            <person name="Mauceli E.W."/>
            <person name="Mewes H.-W."/>
            <person name="Mitterbauer R."/>
            <person name="Muehlbauer G."/>
            <person name="Muensterkoetter M."/>
            <person name="Nelson D."/>
            <person name="O'Donnell K."/>
            <person name="Ouellet T."/>
            <person name="Qi W."/>
            <person name="Quesneville H."/>
            <person name="Roncero M.I.G."/>
            <person name="Seong K.-Y."/>
            <person name="Tetko I.V."/>
            <person name="Urban M."/>
            <person name="Waalwijk C."/>
            <person name="Ward T.J."/>
            <person name="Yao J."/>
            <person name="Birren B.W."/>
            <person name="Kistler H.C."/>
        </authorList>
    </citation>
    <scope>NUCLEOTIDE SEQUENCE [LARGE SCALE GENOMIC DNA]</scope>
    <source>
        <strain evidence="5">ATCC MYA-4620 / CBS 123657 / FGSC 9075 / NRRL 31084 / PH-1</strain>
        <strain evidence="4">PH-1 / ATCC MYA-4620 / FGSC 9075 / NRRL 31084</strain>
    </source>
</reference>
<dbReference type="EMBL" id="HG970333">
    <property type="protein sequence ID" value="CEF78069.1"/>
    <property type="molecule type" value="Genomic_DNA"/>
</dbReference>
<organism evidence="3 5">
    <name type="scientific">Gibberella zeae (strain ATCC MYA-4620 / CBS 123657 / FGSC 9075 / NRRL 31084 / PH-1)</name>
    <name type="common">Wheat head blight fungus</name>
    <name type="synonym">Fusarium graminearum</name>
    <dbReference type="NCBI Taxonomy" id="229533"/>
    <lineage>
        <taxon>Eukaryota</taxon>
        <taxon>Fungi</taxon>
        <taxon>Dikarya</taxon>
        <taxon>Ascomycota</taxon>
        <taxon>Pezizomycotina</taxon>
        <taxon>Sordariomycetes</taxon>
        <taxon>Hypocreomycetidae</taxon>
        <taxon>Hypocreales</taxon>
        <taxon>Nectriaceae</taxon>
        <taxon>Fusarium</taxon>
    </lineage>
</organism>
<feature type="compositionally biased region" description="Basic and acidic residues" evidence="2">
    <location>
        <begin position="35"/>
        <end position="44"/>
    </location>
</feature>
<evidence type="ECO:0000313" key="5">
    <source>
        <dbReference type="Proteomes" id="UP000070720"/>
    </source>
</evidence>